<gene>
    <name evidence="2" type="ORF">OPS25_05650</name>
</gene>
<accession>A0ABT3P5D4</accession>
<dbReference type="RefSeq" id="WP_265616681.1">
    <property type="nucleotide sequence ID" value="NZ_JAPFRD010000006.1"/>
</dbReference>
<keyword evidence="1" id="KW-0732">Signal</keyword>
<evidence type="ECO:0000256" key="1">
    <source>
        <dbReference type="SAM" id="SignalP"/>
    </source>
</evidence>
<dbReference type="Proteomes" id="UP001142810">
    <property type="component" value="Unassembled WGS sequence"/>
</dbReference>
<keyword evidence="3" id="KW-1185">Reference proteome</keyword>
<evidence type="ECO:0000313" key="2">
    <source>
        <dbReference type="EMBL" id="MCW8107977.1"/>
    </source>
</evidence>
<name>A0ABT3P5D4_9ALTE</name>
<proteinExistence type="predicted"/>
<feature type="signal peptide" evidence="1">
    <location>
        <begin position="1"/>
        <end position="20"/>
    </location>
</feature>
<reference evidence="2" key="1">
    <citation type="submission" date="2022-11" db="EMBL/GenBank/DDBJ databases">
        <title>Alteromonas sp. nov., isolated from sea water of the Qingdao.</title>
        <authorList>
            <person name="Wang Q."/>
        </authorList>
    </citation>
    <scope>NUCLEOTIDE SEQUENCE</scope>
    <source>
        <strain evidence="2">ASW11-7</strain>
    </source>
</reference>
<feature type="chain" id="PRO_5045249438" description="Lipoprotein" evidence="1">
    <location>
        <begin position="21"/>
        <end position="179"/>
    </location>
</feature>
<comment type="caution">
    <text evidence="2">The sequence shown here is derived from an EMBL/GenBank/DDBJ whole genome shotgun (WGS) entry which is preliminary data.</text>
</comment>
<dbReference type="EMBL" id="JAPFRD010000006">
    <property type="protein sequence ID" value="MCW8107977.1"/>
    <property type="molecule type" value="Genomic_DNA"/>
</dbReference>
<sequence length="179" mass="19787">MKFITLVSMVALTLSATVCAETIEEALVNCSKVENSLQRLMCFDKVVKDVKQYSGVEAAVKRGYAVPGTAAQNDAAPRPAPRHSFEATTVKSAPTPFGLEAKEQTEEVEEITSTVAKIDKAPRGELIITLSDDAVWRQRDDKHYKLKVGDVVKIERGMLGSFYLSKPDQNTRIKVKRTK</sequence>
<evidence type="ECO:0000313" key="3">
    <source>
        <dbReference type="Proteomes" id="UP001142810"/>
    </source>
</evidence>
<protein>
    <recommendedName>
        <fullName evidence="4">Lipoprotein</fullName>
    </recommendedName>
</protein>
<evidence type="ECO:0008006" key="4">
    <source>
        <dbReference type="Google" id="ProtNLM"/>
    </source>
</evidence>
<organism evidence="2 3">
    <name type="scientific">Alteromonas aquimaris</name>
    <dbReference type="NCBI Taxonomy" id="2998417"/>
    <lineage>
        <taxon>Bacteria</taxon>
        <taxon>Pseudomonadati</taxon>
        <taxon>Pseudomonadota</taxon>
        <taxon>Gammaproteobacteria</taxon>
        <taxon>Alteromonadales</taxon>
        <taxon>Alteromonadaceae</taxon>
        <taxon>Alteromonas/Salinimonas group</taxon>
        <taxon>Alteromonas</taxon>
    </lineage>
</organism>